<evidence type="ECO:0000313" key="3">
    <source>
        <dbReference type="Proteomes" id="UP000190962"/>
    </source>
</evidence>
<feature type="region of interest" description="Disordered" evidence="1">
    <location>
        <begin position="191"/>
        <end position="220"/>
    </location>
</feature>
<sequence>MRSDLSARLYNKTIELEKSGKDYMREIWSDQGWDGEQDVWRLEFQFRRDALRRLGIKTFDELLQYLGGLWQYATTDWLRLTCPDPVDKTQTRWPTHRMWEVLQQADWGVEQGCHRQVTSSGNPPSDNYLFVNGMSGLTSFMAREGILDIEKATQAYLLAARDYHDARADLTGISFQGYVNEKVSLKARRYGSMKNAPPDGEQHPMDAAVSREYRRRSNGE</sequence>
<comment type="caution">
    <text evidence="2">The sequence shown here is derived from an EMBL/GenBank/DDBJ whole genome shotgun (WGS) entry which is preliminary data.</text>
</comment>
<gene>
    <name evidence="2" type="ORF">BOV88_11275</name>
</gene>
<dbReference type="EMBL" id="MPNX01000020">
    <property type="protein sequence ID" value="OOY34172.1"/>
    <property type="molecule type" value="Genomic_DNA"/>
</dbReference>
<dbReference type="Proteomes" id="UP000190962">
    <property type="component" value="Unassembled WGS sequence"/>
</dbReference>
<reference evidence="2 3" key="1">
    <citation type="submission" date="2016-11" db="EMBL/GenBank/DDBJ databases">
        <title>Mixed transmission modes and dynamic genome evolution in an obligate animal-bacterial symbiosis.</title>
        <authorList>
            <person name="Russell S.L."/>
            <person name="Corbett-Detig R.B."/>
            <person name="Cavanaugh C.M."/>
        </authorList>
    </citation>
    <scope>NUCLEOTIDE SEQUENCE [LARGE SCALE GENOMIC DNA]</scope>
    <source>
        <strain evidence="2">MA-KB16</strain>
    </source>
</reference>
<dbReference type="RefSeq" id="WP_078453436.1">
    <property type="nucleotide sequence ID" value="NZ_MPPZ01000020.1"/>
</dbReference>
<dbReference type="AlphaFoldDB" id="A0A1T2CHC6"/>
<organism evidence="2 3">
    <name type="scientific">Solemya velum gill symbiont</name>
    <dbReference type="NCBI Taxonomy" id="2340"/>
    <lineage>
        <taxon>Bacteria</taxon>
        <taxon>Pseudomonadati</taxon>
        <taxon>Pseudomonadota</taxon>
        <taxon>Gammaproteobacteria</taxon>
        <taxon>sulfur-oxidizing symbionts</taxon>
    </lineage>
</organism>
<evidence type="ECO:0000256" key="1">
    <source>
        <dbReference type="SAM" id="MobiDB-lite"/>
    </source>
</evidence>
<evidence type="ECO:0000313" key="2">
    <source>
        <dbReference type="EMBL" id="OOY34172.1"/>
    </source>
</evidence>
<protein>
    <submittedName>
        <fullName evidence="2">Uncharacterized protein</fullName>
    </submittedName>
</protein>
<proteinExistence type="predicted"/>
<name>A0A1T2CHC6_SOVGS</name>
<accession>A0A1T2CHC6</accession>
<feature type="compositionally biased region" description="Basic and acidic residues" evidence="1">
    <location>
        <begin position="200"/>
        <end position="220"/>
    </location>
</feature>